<sequence length="55" mass="6170">MEASPHPVCKCGMAQPVGQSGFHIRLNTLLRRRLWPALSFCLNRQGRGGYFPNLS</sequence>
<reference evidence="1" key="1">
    <citation type="journal article" date="2021" name="Proc. Natl. Acad. Sci. U.S.A.">
        <title>A Catalog of Tens of Thousands of Viruses from Human Metagenomes Reveals Hidden Associations with Chronic Diseases.</title>
        <authorList>
            <person name="Tisza M.J."/>
            <person name="Buck C.B."/>
        </authorList>
    </citation>
    <scope>NUCLEOTIDE SEQUENCE</scope>
    <source>
        <strain evidence="1">CtbgC51</strain>
    </source>
</reference>
<protein>
    <submittedName>
        <fullName evidence="1">Uncharacterized protein</fullName>
    </submittedName>
</protein>
<accession>A0A8S5TFU5</accession>
<evidence type="ECO:0000313" key="1">
    <source>
        <dbReference type="EMBL" id="DAF61863.1"/>
    </source>
</evidence>
<dbReference type="EMBL" id="BK032817">
    <property type="protein sequence ID" value="DAF61863.1"/>
    <property type="molecule type" value="Genomic_DNA"/>
</dbReference>
<name>A0A8S5TFU5_9CAUD</name>
<organism evidence="1">
    <name type="scientific">Siphoviridae sp. ctbgC51</name>
    <dbReference type="NCBI Taxonomy" id="2827901"/>
    <lineage>
        <taxon>Viruses</taxon>
        <taxon>Duplodnaviria</taxon>
        <taxon>Heunggongvirae</taxon>
        <taxon>Uroviricota</taxon>
        <taxon>Caudoviricetes</taxon>
    </lineage>
</organism>
<proteinExistence type="predicted"/>